<dbReference type="GO" id="GO:0050897">
    <property type="term" value="F:cobalt ion binding"/>
    <property type="evidence" value="ECO:0007669"/>
    <property type="project" value="InterPro"/>
</dbReference>
<dbReference type="OrthoDB" id="496703at2759"/>
<feature type="transmembrane region" description="Helical" evidence="3">
    <location>
        <begin position="47"/>
        <end position="64"/>
    </location>
</feature>
<evidence type="ECO:0000256" key="2">
    <source>
        <dbReference type="ARBA" id="ARBA00023002"/>
    </source>
</evidence>
<keyword evidence="3" id="KW-0812">Transmembrane</keyword>
<organism evidence="4 5">
    <name type="scientific">Zizania palustris</name>
    <name type="common">Northern wild rice</name>
    <dbReference type="NCBI Taxonomy" id="103762"/>
    <lineage>
        <taxon>Eukaryota</taxon>
        <taxon>Viridiplantae</taxon>
        <taxon>Streptophyta</taxon>
        <taxon>Embryophyta</taxon>
        <taxon>Tracheophyta</taxon>
        <taxon>Spermatophyta</taxon>
        <taxon>Magnoliopsida</taxon>
        <taxon>Liliopsida</taxon>
        <taxon>Poales</taxon>
        <taxon>Poaceae</taxon>
        <taxon>BOP clade</taxon>
        <taxon>Oryzoideae</taxon>
        <taxon>Oryzeae</taxon>
        <taxon>Zizaniinae</taxon>
        <taxon>Zizania</taxon>
    </lineage>
</organism>
<dbReference type="AlphaFoldDB" id="A0A8J5RQE7"/>
<protein>
    <recommendedName>
        <fullName evidence="6">Phytochromobilin synthase</fullName>
    </recommendedName>
</protein>
<dbReference type="GO" id="GO:0010024">
    <property type="term" value="P:phytochromobilin biosynthetic process"/>
    <property type="evidence" value="ECO:0007669"/>
    <property type="project" value="InterPro"/>
</dbReference>
<dbReference type="GO" id="GO:0050619">
    <property type="term" value="F:phytochromobilin:ferredoxin oxidoreductase activity"/>
    <property type="evidence" value="ECO:0007669"/>
    <property type="project" value="TreeGrafter"/>
</dbReference>
<dbReference type="PANTHER" id="PTHR34557">
    <property type="entry name" value="PHYTOCHROMOBILIN:FERREDOXIN OXIDOREDUCTASE, CHLOROPLASTIC"/>
    <property type="match status" value="1"/>
</dbReference>
<reference evidence="4" key="2">
    <citation type="submission" date="2021-02" db="EMBL/GenBank/DDBJ databases">
        <authorList>
            <person name="Kimball J.A."/>
            <person name="Haas M.W."/>
            <person name="Macchietto M."/>
            <person name="Kono T."/>
            <person name="Duquette J."/>
            <person name="Shao M."/>
        </authorList>
    </citation>
    <scope>NUCLEOTIDE SEQUENCE</scope>
    <source>
        <tissue evidence="4">Fresh leaf tissue</tissue>
    </source>
</reference>
<name>A0A8J5RQE7_ZIZPA</name>
<evidence type="ECO:0008006" key="6">
    <source>
        <dbReference type="Google" id="ProtNLM"/>
    </source>
</evidence>
<feature type="transmembrane region" description="Helical" evidence="3">
    <location>
        <begin position="70"/>
        <end position="88"/>
    </location>
</feature>
<accession>A0A8J5RQE7</accession>
<keyword evidence="3" id="KW-1133">Transmembrane helix</keyword>
<reference evidence="4" key="1">
    <citation type="journal article" date="2021" name="bioRxiv">
        <title>Whole Genome Assembly and Annotation of Northern Wild Rice, Zizania palustris L., Supports a Whole Genome Duplication in the Zizania Genus.</title>
        <authorList>
            <person name="Haas M."/>
            <person name="Kono T."/>
            <person name="Macchietto M."/>
            <person name="Millas R."/>
            <person name="McGilp L."/>
            <person name="Shao M."/>
            <person name="Duquette J."/>
            <person name="Hirsch C.N."/>
            <person name="Kimball J."/>
        </authorList>
    </citation>
    <scope>NUCLEOTIDE SEQUENCE</scope>
    <source>
        <tissue evidence="4">Fresh leaf tissue</tissue>
    </source>
</reference>
<keyword evidence="3" id="KW-0472">Membrane</keyword>
<evidence type="ECO:0000313" key="4">
    <source>
        <dbReference type="EMBL" id="KAG8053952.1"/>
    </source>
</evidence>
<gene>
    <name evidence="4" type="ORF">GUJ93_ZPchr0001g31872</name>
</gene>
<comment type="similarity">
    <text evidence="1">Belongs to the HY2 family.</text>
</comment>
<evidence type="ECO:0000256" key="1">
    <source>
        <dbReference type="ARBA" id="ARBA00006908"/>
    </source>
</evidence>
<dbReference type="EMBL" id="JAAALK010000288">
    <property type="protein sequence ID" value="KAG8053952.1"/>
    <property type="molecule type" value="Genomic_DNA"/>
</dbReference>
<sequence length="256" mass="29656">MSEKFKIIKANDDNTDFSALSFSAPKIRLLRSLTIEKKNSVQMPIQVLDLLLSLNLSMIFLYFAPTPFQLLHKVLLCWTSILCMILLYTRITKRKEMQVLPWGGKITSESLRFFSPIVIWTIFESTEHNRNVLLSAFMDYYKVWVELVDEAIKENNKATIARNREQQHKYLTWRTEKDPGYPLLKKLIGESGAKDLVMEFLFEGVNSLGTKSFLDYFPEYARDDGSINKKRSVMGKSFETRPWDANGEFIGNAEAQ</sequence>
<keyword evidence="2" id="KW-0560">Oxidoreductase</keyword>
<dbReference type="Proteomes" id="UP000729402">
    <property type="component" value="Unassembled WGS sequence"/>
</dbReference>
<evidence type="ECO:0000256" key="3">
    <source>
        <dbReference type="SAM" id="Phobius"/>
    </source>
</evidence>
<keyword evidence="5" id="KW-1185">Reference proteome</keyword>
<comment type="caution">
    <text evidence="4">The sequence shown here is derived from an EMBL/GenBank/DDBJ whole genome shotgun (WGS) entry which is preliminary data.</text>
</comment>
<dbReference type="InterPro" id="IPR009249">
    <property type="entry name" value="Ferredoxin-dep_bilin_Rdtase"/>
</dbReference>
<proteinExistence type="inferred from homology"/>
<dbReference type="Pfam" id="PF05996">
    <property type="entry name" value="Fe_bilin_red"/>
    <property type="match status" value="1"/>
</dbReference>
<evidence type="ECO:0000313" key="5">
    <source>
        <dbReference type="Proteomes" id="UP000729402"/>
    </source>
</evidence>
<dbReference type="PANTHER" id="PTHR34557:SF1">
    <property type="entry name" value="PHYTOCHROMOBILIN:FERREDOXIN OXIDOREDUCTASE, CHLOROPLASTIC"/>
    <property type="match status" value="1"/>
</dbReference>